<keyword evidence="2" id="KW-0812">Transmembrane</keyword>
<reference evidence="3 4" key="1">
    <citation type="journal article" date="2024" name="Chem. Sci.">
        <title>Discovery of megapolipeptins by genome mining of a Burkholderiales bacteria collection.</title>
        <authorList>
            <person name="Paulo B.S."/>
            <person name="Recchia M.J.J."/>
            <person name="Lee S."/>
            <person name="Fergusson C.H."/>
            <person name="Romanowski S.B."/>
            <person name="Hernandez A."/>
            <person name="Krull N."/>
            <person name="Liu D.Y."/>
            <person name="Cavanagh H."/>
            <person name="Bos A."/>
            <person name="Gray C.A."/>
            <person name="Murphy B.T."/>
            <person name="Linington R.G."/>
            <person name="Eustaquio A.S."/>
        </authorList>
    </citation>
    <scope>NUCLEOTIDE SEQUENCE [LARGE SCALE GENOMIC DNA]</scope>
    <source>
        <strain evidence="3 4">RL21-008-BIB-A</strain>
    </source>
</reference>
<gene>
    <name evidence="3" type="ORF">PQR62_00990</name>
</gene>
<evidence type="ECO:0000256" key="1">
    <source>
        <dbReference type="SAM" id="MobiDB-lite"/>
    </source>
</evidence>
<accession>A0ABW9A4N8</accession>
<keyword evidence="4" id="KW-1185">Reference proteome</keyword>
<dbReference type="RefSeq" id="WP_408153863.1">
    <property type="nucleotide sequence ID" value="NZ_JAQQFM010000001.1"/>
</dbReference>
<evidence type="ECO:0000313" key="4">
    <source>
        <dbReference type="Proteomes" id="UP001629246"/>
    </source>
</evidence>
<name>A0ABW9A4N8_9BURK</name>
<dbReference type="Pfam" id="PF10136">
    <property type="entry name" value="SpecificRecomb"/>
    <property type="match status" value="1"/>
</dbReference>
<feature type="compositionally biased region" description="Basic and acidic residues" evidence="1">
    <location>
        <begin position="739"/>
        <end position="760"/>
    </location>
</feature>
<sequence>MKFLFLKMMVMWRRLRNGAQARYADHNDYAPQLEKLLRRVSPDLSWYERANWMIDLAEWVRHQPKVSLLDKEAWNQVKRQRLEFMLSWLDLHRDVRRTVQIALQKTLRESSGHELFSATGLPHEPAFFAELSERIARMILPRHLSPTDLSSLFTAMFPRADDAEWLLELDNEVLGRLWKLAADDGISHMYWQQIEEAITYLTTTVVADGISPAFRQRLEPKMPLRATPFMSLRREMEAYLQGPPHNEGAVRSVRMLVAVCRAQTDRIYEHLDEYGVSVSLVYRLERMRAQLKRIARLLDLRAALPGIAAETGAGRVQLLLTDLISAHHNRSSVRGLVRRSFALLARKMVERNADHGEHYIARDGASYRAMLKAAMYGGVITAGTVLAKVALARLGMAHFFEGMLASLNFAISFLLIAAVGGVLATKQPAVTAPALASKMGELNTVEGLRSLLGEAAMLLRSQAAAIFGNVMAVVPTMLALAALGWYAFGAQMMTPEKAHAALKSLSLIGPTPFYAALTGVLLWLSSLAAGLADNWFALRRIRESVAHQRRLVHVLGPLRAERWAAWLERNVSLIVGNVSLGVLLGMTPVLAVFFGLPLDVRHVTLASGTAAAAAFSLGWPALSTPEFWLATGGILMTGVLNVSIAFTCALTLALRARDVPARVRRIVFRAVLRRFSTAPAAFFFPERKKAGKPVAAGSTRVAGMPDPDSVDDVDDDEDVQEHHRSAGSRRPSSSGTQGRPDKHQKPSKAGGERQHEYEDS</sequence>
<protein>
    <submittedName>
        <fullName evidence="3">Site-specific recombinase</fullName>
    </submittedName>
</protein>
<feature type="region of interest" description="Disordered" evidence="1">
    <location>
        <begin position="694"/>
        <end position="760"/>
    </location>
</feature>
<dbReference type="PIRSF" id="PIRSF015380">
    <property type="entry name" value="Site-sp_rcmb"/>
    <property type="match status" value="1"/>
</dbReference>
<feature type="transmembrane region" description="Helical" evidence="2">
    <location>
        <begin position="403"/>
        <end position="424"/>
    </location>
</feature>
<feature type="transmembrane region" description="Helical" evidence="2">
    <location>
        <begin position="571"/>
        <end position="596"/>
    </location>
</feature>
<proteinExistence type="predicted"/>
<dbReference type="Proteomes" id="UP001629246">
    <property type="component" value="Unassembled WGS sequence"/>
</dbReference>
<evidence type="ECO:0000256" key="2">
    <source>
        <dbReference type="SAM" id="Phobius"/>
    </source>
</evidence>
<feature type="compositionally biased region" description="Acidic residues" evidence="1">
    <location>
        <begin position="708"/>
        <end position="719"/>
    </location>
</feature>
<dbReference type="InterPro" id="IPR011385">
    <property type="entry name" value="Site-sp_rcmbase"/>
</dbReference>
<feature type="transmembrane region" description="Helical" evidence="2">
    <location>
        <begin position="466"/>
        <end position="488"/>
    </location>
</feature>
<keyword evidence="2" id="KW-0472">Membrane</keyword>
<keyword evidence="2" id="KW-1133">Transmembrane helix</keyword>
<feature type="transmembrane region" description="Helical" evidence="2">
    <location>
        <begin position="513"/>
        <end position="532"/>
    </location>
</feature>
<dbReference type="EMBL" id="JAQQFM010000001">
    <property type="protein sequence ID" value="MFL9922820.1"/>
    <property type="molecule type" value="Genomic_DNA"/>
</dbReference>
<feature type="transmembrane region" description="Helical" evidence="2">
    <location>
        <begin position="627"/>
        <end position="654"/>
    </location>
</feature>
<feature type="transmembrane region" description="Helical" evidence="2">
    <location>
        <begin position="373"/>
        <end position="391"/>
    </location>
</feature>
<evidence type="ECO:0000313" key="3">
    <source>
        <dbReference type="EMBL" id="MFL9922820.1"/>
    </source>
</evidence>
<comment type="caution">
    <text evidence="3">The sequence shown here is derived from an EMBL/GenBank/DDBJ whole genome shotgun (WGS) entry which is preliminary data.</text>
</comment>
<organism evidence="3 4">
    <name type="scientific">Herbaspirillum lusitanum</name>
    <dbReference type="NCBI Taxonomy" id="213312"/>
    <lineage>
        <taxon>Bacteria</taxon>
        <taxon>Pseudomonadati</taxon>
        <taxon>Pseudomonadota</taxon>
        <taxon>Betaproteobacteria</taxon>
        <taxon>Burkholderiales</taxon>
        <taxon>Oxalobacteraceae</taxon>
        <taxon>Herbaspirillum</taxon>
    </lineage>
</organism>